<evidence type="ECO:0000313" key="1">
    <source>
        <dbReference type="Ensembl" id="ENSEEEP00000007329.2"/>
    </source>
</evidence>
<dbReference type="Proteomes" id="UP000314983">
    <property type="component" value="Chromosome 6"/>
</dbReference>
<reference evidence="2" key="1">
    <citation type="journal article" date="2014" name="Science">
        <title>Nonhuman genetics. Genomic basis for the convergent evolution of electric organs.</title>
        <authorList>
            <person name="Gallant J.R."/>
            <person name="Traeger L.L."/>
            <person name="Volkening J.D."/>
            <person name="Moffett H."/>
            <person name="Chen P.H."/>
            <person name="Novina C.D."/>
            <person name="Phillips G.N.Jr."/>
            <person name="Anand R."/>
            <person name="Wells G.B."/>
            <person name="Pinch M."/>
            <person name="Guth R."/>
            <person name="Unguez G.A."/>
            <person name="Albert J.S."/>
            <person name="Zakon H.H."/>
            <person name="Samanta M.P."/>
            <person name="Sussman M.R."/>
        </authorList>
    </citation>
    <scope>NUCLEOTIDE SEQUENCE [LARGE SCALE GENOMIC DNA]</scope>
</reference>
<sequence length="85" mass="9316">MFHCVDWQAVRLCILTGVKGRFESLDVSGHPRDAVDADLLHTSTLDLLQALADDVGYLRTPLYPCLTALLQQHAGNSCIVQAACY</sequence>
<proteinExistence type="predicted"/>
<reference evidence="1" key="4">
    <citation type="submission" date="2025-08" db="UniProtKB">
        <authorList>
            <consortium name="Ensembl"/>
        </authorList>
    </citation>
    <scope>IDENTIFICATION</scope>
</reference>
<evidence type="ECO:0000313" key="2">
    <source>
        <dbReference type="Proteomes" id="UP000314983"/>
    </source>
</evidence>
<keyword evidence="2" id="KW-1185">Reference proteome</keyword>
<dbReference type="AlphaFoldDB" id="A0A4W4E5Y0"/>
<reference evidence="1" key="5">
    <citation type="submission" date="2025-09" db="UniProtKB">
        <authorList>
            <consortium name="Ensembl"/>
        </authorList>
    </citation>
    <scope>IDENTIFICATION</scope>
</reference>
<organism evidence="1 2">
    <name type="scientific">Electrophorus electricus</name>
    <name type="common">Electric eel</name>
    <name type="synonym">Gymnotus electricus</name>
    <dbReference type="NCBI Taxonomy" id="8005"/>
    <lineage>
        <taxon>Eukaryota</taxon>
        <taxon>Metazoa</taxon>
        <taxon>Chordata</taxon>
        <taxon>Craniata</taxon>
        <taxon>Vertebrata</taxon>
        <taxon>Euteleostomi</taxon>
        <taxon>Actinopterygii</taxon>
        <taxon>Neopterygii</taxon>
        <taxon>Teleostei</taxon>
        <taxon>Ostariophysi</taxon>
        <taxon>Gymnotiformes</taxon>
        <taxon>Gymnotoidei</taxon>
        <taxon>Gymnotidae</taxon>
        <taxon>Electrophorus</taxon>
    </lineage>
</organism>
<protein>
    <submittedName>
        <fullName evidence="1">Uncharacterized protein</fullName>
    </submittedName>
</protein>
<reference evidence="2" key="2">
    <citation type="journal article" date="2017" name="Sci. Adv.">
        <title>A tail of two voltages: Proteomic comparison of the three electric organs of the electric eel.</title>
        <authorList>
            <person name="Traeger L.L."/>
            <person name="Sabat G."/>
            <person name="Barrett-Wilt G.A."/>
            <person name="Wells G.B."/>
            <person name="Sussman M.R."/>
        </authorList>
    </citation>
    <scope>NUCLEOTIDE SEQUENCE [LARGE SCALE GENOMIC DNA]</scope>
</reference>
<reference evidence="1" key="3">
    <citation type="submission" date="2020-05" db="EMBL/GenBank/DDBJ databases">
        <title>Electrophorus electricus (electric eel) genome, fEleEle1, primary haplotype.</title>
        <authorList>
            <person name="Myers G."/>
            <person name="Meyer A."/>
            <person name="Fedrigo O."/>
            <person name="Formenti G."/>
            <person name="Rhie A."/>
            <person name="Tracey A."/>
            <person name="Sims Y."/>
            <person name="Jarvis E.D."/>
        </authorList>
    </citation>
    <scope>NUCLEOTIDE SEQUENCE [LARGE SCALE GENOMIC DNA]</scope>
</reference>
<accession>A0A4W4E5Y0</accession>
<dbReference type="GeneTree" id="ENSGT01000000215173"/>
<name>A0A4W4E5Y0_ELEEL</name>
<dbReference type="Ensembl" id="ENSEEET00000007429.2">
    <property type="protein sequence ID" value="ENSEEEP00000007329.2"/>
    <property type="gene ID" value="ENSEEEG00000003849.2"/>
</dbReference>